<evidence type="ECO:0000313" key="3">
    <source>
        <dbReference type="Proteomes" id="UP000051952"/>
    </source>
</evidence>
<feature type="compositionally biased region" description="Polar residues" evidence="1">
    <location>
        <begin position="143"/>
        <end position="153"/>
    </location>
</feature>
<dbReference type="VEuPathDB" id="TriTrypDB:BSAL_18935"/>
<dbReference type="EMBL" id="CYKH01001700">
    <property type="protein sequence ID" value="CUG89030.1"/>
    <property type="molecule type" value="Genomic_DNA"/>
</dbReference>
<dbReference type="Proteomes" id="UP000051952">
    <property type="component" value="Unassembled WGS sequence"/>
</dbReference>
<gene>
    <name evidence="2" type="ORF">BSAL_18935</name>
</gene>
<accession>A0A0S4JFZ1</accession>
<keyword evidence="3" id="KW-1185">Reference proteome</keyword>
<proteinExistence type="predicted"/>
<organism evidence="2 3">
    <name type="scientific">Bodo saltans</name>
    <name type="common">Flagellated protozoan</name>
    <dbReference type="NCBI Taxonomy" id="75058"/>
    <lineage>
        <taxon>Eukaryota</taxon>
        <taxon>Discoba</taxon>
        <taxon>Euglenozoa</taxon>
        <taxon>Kinetoplastea</taxon>
        <taxon>Metakinetoplastina</taxon>
        <taxon>Eubodonida</taxon>
        <taxon>Bodonidae</taxon>
        <taxon>Bodo</taxon>
    </lineage>
</organism>
<reference evidence="3" key="1">
    <citation type="submission" date="2015-09" db="EMBL/GenBank/DDBJ databases">
        <authorList>
            <consortium name="Pathogen Informatics"/>
        </authorList>
    </citation>
    <scope>NUCLEOTIDE SEQUENCE [LARGE SCALE GENOMIC DNA]</scope>
    <source>
        <strain evidence="3">Lake Konstanz</strain>
    </source>
</reference>
<feature type="region of interest" description="Disordered" evidence="1">
    <location>
        <begin position="101"/>
        <end position="209"/>
    </location>
</feature>
<sequence length="281" mass="29686">MHKNNNSFLQRQQSHCTSAHVASNPVRNSFGGYLRSPFDVATDILGTAKVGNGLAQRAIEVRAETHENGAIAERPWVRAGVGATRLSTKEKNEQLHEAKQIYGDWGESKSSSNSNGGTSSSTTSLPVTDATATAAGISDAQKHSSSNNTASSAQEEKRYVHRTVGESKMLPKLLPSGVGAVSLKKRPRDESSAGGDTAHNDQDDSDLKGSVKGQSLAAAKIETTGVVLDAAPSILVKSPASLSTLAAPVVTAPQGTVNLSKRQEMEKKRLEALYGNGKKRR</sequence>
<dbReference type="OrthoDB" id="273582at2759"/>
<feature type="compositionally biased region" description="Basic and acidic residues" evidence="1">
    <location>
        <begin position="198"/>
        <end position="209"/>
    </location>
</feature>
<dbReference type="AlphaFoldDB" id="A0A0S4JFZ1"/>
<evidence type="ECO:0000313" key="2">
    <source>
        <dbReference type="EMBL" id="CUG89030.1"/>
    </source>
</evidence>
<protein>
    <submittedName>
        <fullName evidence="2">Uncharacterized protein</fullName>
    </submittedName>
</protein>
<evidence type="ECO:0000256" key="1">
    <source>
        <dbReference type="SAM" id="MobiDB-lite"/>
    </source>
</evidence>
<name>A0A0S4JFZ1_BODSA</name>
<feature type="compositionally biased region" description="Low complexity" evidence="1">
    <location>
        <begin position="110"/>
        <end position="124"/>
    </location>
</feature>